<name>A0ABV3QXF5_9HYPH</name>
<accession>A0ABV3QXF5</accession>
<evidence type="ECO:0000313" key="3">
    <source>
        <dbReference type="Proteomes" id="UP001556196"/>
    </source>
</evidence>
<organism evidence="2 3">
    <name type="scientific">Mesorhizobium marinum</name>
    <dbReference type="NCBI Taxonomy" id="3228790"/>
    <lineage>
        <taxon>Bacteria</taxon>
        <taxon>Pseudomonadati</taxon>
        <taxon>Pseudomonadota</taxon>
        <taxon>Alphaproteobacteria</taxon>
        <taxon>Hyphomicrobiales</taxon>
        <taxon>Phyllobacteriaceae</taxon>
        <taxon>Mesorhizobium</taxon>
    </lineage>
</organism>
<gene>
    <name evidence="2" type="ORF">ABUE31_06540</name>
</gene>
<sequence>MLRAFRILTTLPAALALLVLPSHAEGPVYRGEYTLSFLGLTVARVDFDSRIDREGYSIRGKATSAGLGAFFYDTRGTLTATGRFKDRVQADAFRADYRYNDKPTLVAIGFSDGNVVEVVNDPPLKRRKNWVPIGPDDLKATVDPIAATLVKADRLEDVCKGGARMFDGELRADLTLSFMSTGRMSVKGFDGPTVTCRLKFTPTAGYRKGRRSLEYLSTKSRIVVTFAQIGETGVYAPIFATIGTQVGTITVRARRLEAGKAS</sequence>
<protein>
    <submittedName>
        <fullName evidence="2">DUF3108 domain-containing protein</fullName>
    </submittedName>
</protein>
<comment type="caution">
    <text evidence="2">The sequence shown here is derived from an EMBL/GenBank/DDBJ whole genome shotgun (WGS) entry which is preliminary data.</text>
</comment>
<proteinExistence type="predicted"/>
<keyword evidence="3" id="KW-1185">Reference proteome</keyword>
<keyword evidence="1" id="KW-0732">Signal</keyword>
<feature type="chain" id="PRO_5046514905" evidence="1">
    <location>
        <begin position="25"/>
        <end position="262"/>
    </location>
</feature>
<dbReference type="Proteomes" id="UP001556196">
    <property type="component" value="Unassembled WGS sequence"/>
</dbReference>
<evidence type="ECO:0000313" key="2">
    <source>
        <dbReference type="EMBL" id="MEW9805633.1"/>
    </source>
</evidence>
<feature type="signal peptide" evidence="1">
    <location>
        <begin position="1"/>
        <end position="24"/>
    </location>
</feature>
<evidence type="ECO:0000256" key="1">
    <source>
        <dbReference type="SAM" id="SignalP"/>
    </source>
</evidence>
<dbReference type="RefSeq" id="WP_367722724.1">
    <property type="nucleotide sequence ID" value="NZ_JBFOCI010000002.1"/>
</dbReference>
<dbReference type="EMBL" id="JBFOCI010000002">
    <property type="protein sequence ID" value="MEW9805633.1"/>
    <property type="molecule type" value="Genomic_DNA"/>
</dbReference>
<reference evidence="2 3" key="1">
    <citation type="submission" date="2024-06" db="EMBL/GenBank/DDBJ databases">
        <authorList>
            <person name="Tuo L."/>
        </authorList>
    </citation>
    <scope>NUCLEOTIDE SEQUENCE [LARGE SCALE GENOMIC DNA]</scope>
    <source>
        <strain evidence="2 3">ZMM04-5</strain>
    </source>
</reference>